<feature type="chain" id="PRO_5042951745" evidence="1">
    <location>
        <begin position="22"/>
        <end position="193"/>
    </location>
</feature>
<evidence type="ECO:0000256" key="1">
    <source>
        <dbReference type="SAM" id="SignalP"/>
    </source>
</evidence>
<evidence type="ECO:0000313" key="3">
    <source>
        <dbReference type="Proteomes" id="UP000305423"/>
    </source>
</evidence>
<gene>
    <name evidence="2" type="ORF">CWB74_15055</name>
</gene>
<reference evidence="3" key="2">
    <citation type="submission" date="2019-06" db="EMBL/GenBank/DDBJ databases">
        <title>Co-occurence of chitin degradation, pigmentation and bioactivity in marine Pseudoalteromonas.</title>
        <authorList>
            <person name="Sonnenschein E.C."/>
            <person name="Bech P.K."/>
        </authorList>
    </citation>
    <scope>NUCLEOTIDE SEQUENCE [LARGE SCALE GENOMIC DNA]</scope>
    <source>
        <strain evidence="3">S1607</strain>
    </source>
</reference>
<protein>
    <submittedName>
        <fullName evidence="2">Uncharacterized protein</fullName>
    </submittedName>
</protein>
<feature type="signal peptide" evidence="1">
    <location>
        <begin position="1"/>
        <end position="21"/>
    </location>
</feature>
<dbReference type="EMBL" id="PNEL01000036">
    <property type="protein sequence ID" value="TMN75641.1"/>
    <property type="molecule type" value="Genomic_DNA"/>
</dbReference>
<dbReference type="Proteomes" id="UP000305423">
    <property type="component" value="Unassembled WGS sequence"/>
</dbReference>
<dbReference type="AlphaFoldDB" id="A0AAQ2ES18"/>
<proteinExistence type="predicted"/>
<keyword evidence="1" id="KW-0732">Signal</keyword>
<organism evidence="2 3">
    <name type="scientific">Pseudoalteromonas piscicida</name>
    <dbReference type="NCBI Taxonomy" id="43662"/>
    <lineage>
        <taxon>Bacteria</taxon>
        <taxon>Pseudomonadati</taxon>
        <taxon>Pseudomonadota</taxon>
        <taxon>Gammaproteobacteria</taxon>
        <taxon>Alteromonadales</taxon>
        <taxon>Pseudoalteromonadaceae</taxon>
        <taxon>Pseudoalteromonas</taxon>
    </lineage>
</organism>
<dbReference type="RefSeq" id="WP_045961508.1">
    <property type="nucleotide sequence ID" value="NZ_CP099943.1"/>
</dbReference>
<name>A0AAQ2ES18_PSEO7</name>
<comment type="caution">
    <text evidence="2">The sequence shown here is derived from an EMBL/GenBank/DDBJ whole genome shotgun (WGS) entry which is preliminary data.</text>
</comment>
<accession>A0AAQ2ES18</accession>
<reference evidence="2 3" key="1">
    <citation type="submission" date="2017-12" db="EMBL/GenBank/DDBJ databases">
        <authorList>
            <person name="Paulsen S."/>
            <person name="Gram L.K."/>
        </authorList>
    </citation>
    <scope>NUCLEOTIDE SEQUENCE [LARGE SCALE GENOMIC DNA]</scope>
    <source>
        <strain evidence="2 3">S1607</strain>
    </source>
</reference>
<sequence length="193" mass="21752">MNLSPAFLVAGFIVNMSTASATPDYQNVLNQLPLPPNELTTLLHDLALHGLEQHAMAELIKGYNRLHNKRIECANVATVLKRSQLDSLKMDVEYYTTVLFYVDGLNKNQCESAEFGAFTRTVAINYVMHKSPRELKLVKAMNVLSSGRYANFIEFEAEFNALPETVKTAALKADFLRDNFNLFQSLEQVHGHE</sequence>
<evidence type="ECO:0000313" key="2">
    <source>
        <dbReference type="EMBL" id="TMN75641.1"/>
    </source>
</evidence>